<dbReference type="PANTHER" id="PTHR30336">
    <property type="entry name" value="INNER MEMBRANE PROTEIN, PROBABLE PERMEASE"/>
    <property type="match status" value="1"/>
</dbReference>
<feature type="compositionally biased region" description="Basic and acidic residues" evidence="1">
    <location>
        <begin position="1"/>
        <end position="42"/>
    </location>
</feature>
<feature type="region of interest" description="Disordered" evidence="1">
    <location>
        <begin position="1"/>
        <end position="139"/>
    </location>
</feature>
<reference evidence="4 5" key="1">
    <citation type="submission" date="2023-01" db="EMBL/GenBank/DDBJ databases">
        <title>Draft genome sequence of Nocardiopsis sp. RSe5-2 isolated from halophytes.</title>
        <authorList>
            <person name="Duangmal K."/>
            <person name="Chantavorakit T."/>
        </authorList>
    </citation>
    <scope>NUCLEOTIDE SEQUENCE [LARGE SCALE GENOMIC DNA]</scope>
    <source>
        <strain evidence="4 5">RSe5-2</strain>
    </source>
</reference>
<feature type="domain" description="DUF218" evidence="3">
    <location>
        <begin position="179"/>
        <end position="309"/>
    </location>
</feature>
<gene>
    <name evidence="4" type="ORF">O4J56_21830</name>
</gene>
<dbReference type="EMBL" id="JAQFWQ010000073">
    <property type="protein sequence ID" value="MDA2813301.1"/>
    <property type="molecule type" value="Genomic_DNA"/>
</dbReference>
<keyword evidence="5" id="KW-1185">Reference proteome</keyword>
<dbReference type="Proteomes" id="UP001527866">
    <property type="component" value="Unassembled WGS sequence"/>
</dbReference>
<evidence type="ECO:0000259" key="3">
    <source>
        <dbReference type="Pfam" id="PF02698"/>
    </source>
</evidence>
<comment type="caution">
    <text evidence="4">The sequence shown here is derived from an EMBL/GenBank/DDBJ whole genome shotgun (WGS) entry which is preliminary data.</text>
</comment>
<dbReference type="CDD" id="cd06259">
    <property type="entry name" value="YdcF-like"/>
    <property type="match status" value="1"/>
</dbReference>
<sequence length="350" mass="37404">MKVRTAGEGRADEPREERPDGGPREPEATQVFERTRTVDPEATRVFTRPGPAQGPTPEIIGDLDGLGGTAGPDGARRGDGSAGYADGAGGIGTAAPPGREVPSRPEPEPWGPDGPDGPGDPPDPFDRGRGGGRPPRRRRPRIRLGRIIALLVVAAIAVPPGTWAWVWWTARQDERPPSDTILVLGASQYNGRPSPIFEARLEHAAHLYEEGVAPTIVTVGGNQPGDNYTEGGSGRDWLVEQGVPAESVVAVEEGSNTLRSMEAVSEVAEASGWTSTVIVTDPWHSLRSRIMAEDLGLEAQTSPVRSGPAVIERKTQLWYITRETGSLWYYWIFGDSADADLEIDTGTDAA</sequence>
<keyword evidence="2" id="KW-0472">Membrane</keyword>
<accession>A0ABT4U8M7</accession>
<dbReference type="PANTHER" id="PTHR30336:SF20">
    <property type="entry name" value="DUF218 DOMAIN-CONTAINING PROTEIN"/>
    <property type="match status" value="1"/>
</dbReference>
<evidence type="ECO:0000313" key="5">
    <source>
        <dbReference type="Proteomes" id="UP001527866"/>
    </source>
</evidence>
<evidence type="ECO:0000313" key="4">
    <source>
        <dbReference type="EMBL" id="MDA2813301.1"/>
    </source>
</evidence>
<keyword evidence="2" id="KW-0812">Transmembrane</keyword>
<proteinExistence type="predicted"/>
<dbReference type="InterPro" id="IPR014729">
    <property type="entry name" value="Rossmann-like_a/b/a_fold"/>
</dbReference>
<dbReference type="Pfam" id="PF02698">
    <property type="entry name" value="DUF218"/>
    <property type="match status" value="1"/>
</dbReference>
<name>A0ABT4U8M7_9ACTN</name>
<protein>
    <submittedName>
        <fullName evidence="4">YdcF family protein</fullName>
    </submittedName>
</protein>
<keyword evidence="2" id="KW-1133">Transmembrane helix</keyword>
<dbReference type="RefSeq" id="WP_270688226.1">
    <property type="nucleotide sequence ID" value="NZ_JAQFWQ010000073.1"/>
</dbReference>
<dbReference type="InterPro" id="IPR003848">
    <property type="entry name" value="DUF218"/>
</dbReference>
<evidence type="ECO:0000256" key="1">
    <source>
        <dbReference type="SAM" id="MobiDB-lite"/>
    </source>
</evidence>
<feature type="transmembrane region" description="Helical" evidence="2">
    <location>
        <begin position="147"/>
        <end position="168"/>
    </location>
</feature>
<evidence type="ECO:0000256" key="2">
    <source>
        <dbReference type="SAM" id="Phobius"/>
    </source>
</evidence>
<dbReference type="InterPro" id="IPR051599">
    <property type="entry name" value="Cell_Envelope_Assoc"/>
</dbReference>
<organism evidence="4 5">
    <name type="scientific">Nocardiopsis endophytica</name>
    <dbReference type="NCBI Taxonomy" id="3018445"/>
    <lineage>
        <taxon>Bacteria</taxon>
        <taxon>Bacillati</taxon>
        <taxon>Actinomycetota</taxon>
        <taxon>Actinomycetes</taxon>
        <taxon>Streptosporangiales</taxon>
        <taxon>Nocardiopsidaceae</taxon>
        <taxon>Nocardiopsis</taxon>
    </lineage>
</organism>
<dbReference type="Gene3D" id="3.40.50.620">
    <property type="entry name" value="HUPs"/>
    <property type="match status" value="1"/>
</dbReference>